<proteinExistence type="predicted"/>
<feature type="domain" description="UBC core" evidence="1">
    <location>
        <begin position="16"/>
        <end position="167"/>
    </location>
</feature>
<dbReference type="OrthoDB" id="304907at2759"/>
<dbReference type="SMART" id="SM00212">
    <property type="entry name" value="UBCc"/>
    <property type="match status" value="1"/>
</dbReference>
<dbReference type="InterPro" id="IPR000608">
    <property type="entry name" value="UBC"/>
</dbReference>
<dbReference type="Proteomes" id="UP000683925">
    <property type="component" value="Unassembled WGS sequence"/>
</dbReference>
<dbReference type="OMA" id="DDTCEIN"/>
<evidence type="ECO:0000313" key="3">
    <source>
        <dbReference type="Proteomes" id="UP000683925"/>
    </source>
</evidence>
<name>A0A8S1SYG1_PAROT</name>
<keyword evidence="3" id="KW-1185">Reference proteome</keyword>
<organism evidence="2 3">
    <name type="scientific">Paramecium octaurelia</name>
    <dbReference type="NCBI Taxonomy" id="43137"/>
    <lineage>
        <taxon>Eukaryota</taxon>
        <taxon>Sar</taxon>
        <taxon>Alveolata</taxon>
        <taxon>Ciliophora</taxon>
        <taxon>Intramacronucleata</taxon>
        <taxon>Oligohymenophorea</taxon>
        <taxon>Peniculida</taxon>
        <taxon>Parameciidae</taxon>
        <taxon>Paramecium</taxon>
    </lineage>
</organism>
<sequence length="221" mass="26144">MLLLEKISQRNSNEQYSLKRLQNDMLDEKLKELDDDTCEINFKMVSSILQIFMTPKIGPHGFNKFIFLLDFRINYPYSPPKIQAESDIPHPNIDGKTQKFYLQLLEIQNWRPIYGLTDIIKAMKQTLIYVDFTYIPNEATCLLMAQNILLQKNYTLEEIDLDLIHFEISDNFKINFELRANEFPNEEQKYSRISQEPATINLLKIQRHNYNDGIIFNKLKG</sequence>
<dbReference type="AlphaFoldDB" id="A0A8S1SYG1"/>
<accession>A0A8S1SYG1</accession>
<comment type="caution">
    <text evidence="2">The sequence shown here is derived from an EMBL/GenBank/DDBJ whole genome shotgun (WGS) entry which is preliminary data.</text>
</comment>
<reference evidence="2" key="1">
    <citation type="submission" date="2021-01" db="EMBL/GenBank/DDBJ databases">
        <authorList>
            <consortium name="Genoscope - CEA"/>
            <person name="William W."/>
        </authorList>
    </citation>
    <scope>NUCLEOTIDE SEQUENCE</scope>
</reference>
<dbReference type="PROSITE" id="PS50127">
    <property type="entry name" value="UBC_2"/>
    <property type="match status" value="1"/>
</dbReference>
<dbReference type="EMBL" id="CAJJDP010000016">
    <property type="protein sequence ID" value="CAD8144389.1"/>
    <property type="molecule type" value="Genomic_DNA"/>
</dbReference>
<protein>
    <recommendedName>
        <fullName evidence="1">UBC core domain-containing protein</fullName>
    </recommendedName>
</protein>
<dbReference type="Pfam" id="PF00179">
    <property type="entry name" value="UQ_con"/>
    <property type="match status" value="1"/>
</dbReference>
<evidence type="ECO:0000313" key="2">
    <source>
        <dbReference type="EMBL" id="CAD8144389.1"/>
    </source>
</evidence>
<evidence type="ECO:0000259" key="1">
    <source>
        <dbReference type="PROSITE" id="PS50127"/>
    </source>
</evidence>
<gene>
    <name evidence="2" type="ORF">POCTA_138.1.T0160124</name>
</gene>
<dbReference type="CDD" id="cd23794">
    <property type="entry name" value="UBCc_UBE2F_UBE2M"/>
    <property type="match status" value="1"/>
</dbReference>